<dbReference type="InterPro" id="IPR018011">
    <property type="entry name" value="Carb_sulfotrans_8-10"/>
</dbReference>
<dbReference type="Pfam" id="PF03567">
    <property type="entry name" value="Sulfotransfer_2"/>
    <property type="match status" value="1"/>
</dbReference>
<keyword evidence="3" id="KW-0812">Transmembrane</keyword>
<dbReference type="EMBL" id="AONH01000002">
    <property type="protein sequence ID" value="KGM89408.1"/>
    <property type="molecule type" value="Genomic_DNA"/>
</dbReference>
<dbReference type="SUPFAM" id="SSF52540">
    <property type="entry name" value="P-loop containing nucleoside triphosphate hydrolases"/>
    <property type="match status" value="1"/>
</dbReference>
<gene>
    <name evidence="8" type="ORF">rosmuc_00893</name>
</gene>
<keyword evidence="7" id="KW-0325">Glycoprotein</keyword>
<dbReference type="Proteomes" id="UP000030021">
    <property type="component" value="Unassembled WGS sequence"/>
</dbReference>
<proteinExistence type="predicted"/>
<evidence type="ECO:0000313" key="8">
    <source>
        <dbReference type="EMBL" id="KGM89408.1"/>
    </source>
</evidence>
<dbReference type="AlphaFoldDB" id="A0A0A0HTL8"/>
<dbReference type="RefSeq" id="WP_037270335.1">
    <property type="nucleotide sequence ID" value="NZ_KN293976.1"/>
</dbReference>
<evidence type="ECO:0000256" key="2">
    <source>
        <dbReference type="ARBA" id="ARBA00022679"/>
    </source>
</evidence>
<comment type="subcellular location">
    <subcellularLocation>
        <location evidence="1">Golgi apparatus membrane</location>
        <topology evidence="1">Single-pass type II membrane protein</topology>
    </subcellularLocation>
</comment>
<evidence type="ECO:0000256" key="3">
    <source>
        <dbReference type="ARBA" id="ARBA00022692"/>
    </source>
</evidence>
<keyword evidence="6" id="KW-0472">Membrane</keyword>
<dbReference type="HOGENOM" id="CLU_1119769_0_0_5"/>
<keyword evidence="2 8" id="KW-0808">Transferase</keyword>
<evidence type="ECO:0000256" key="1">
    <source>
        <dbReference type="ARBA" id="ARBA00004323"/>
    </source>
</evidence>
<evidence type="ECO:0000256" key="5">
    <source>
        <dbReference type="ARBA" id="ARBA00023034"/>
    </source>
</evidence>
<organism evidence="8 9">
    <name type="scientific">Roseovarius mucosus DSM 17069</name>
    <dbReference type="NCBI Taxonomy" id="1288298"/>
    <lineage>
        <taxon>Bacteria</taxon>
        <taxon>Pseudomonadati</taxon>
        <taxon>Pseudomonadota</taxon>
        <taxon>Alphaproteobacteria</taxon>
        <taxon>Rhodobacterales</taxon>
        <taxon>Roseobacteraceae</taxon>
        <taxon>Roseovarius</taxon>
    </lineage>
</organism>
<evidence type="ECO:0000313" key="9">
    <source>
        <dbReference type="Proteomes" id="UP000030021"/>
    </source>
</evidence>
<name>A0A0A0HTL8_9RHOB</name>
<keyword evidence="4" id="KW-1133">Transmembrane helix</keyword>
<keyword evidence="5" id="KW-0333">Golgi apparatus</keyword>
<dbReference type="PANTHER" id="PTHR12137:SF54">
    <property type="entry name" value="CARBOHYDRATE SULFOTRANSFERASE"/>
    <property type="match status" value="1"/>
</dbReference>
<comment type="caution">
    <text evidence="8">The sequence shown here is derived from an EMBL/GenBank/DDBJ whole genome shotgun (WGS) entry which is preliminary data.</text>
</comment>
<sequence length="277" mass="31728">MGWRGYIHDDSRTVFFWSQKAACTTLFNFIADNMPSRPAQKQYFHTSSAPFRGCAEALVTRNYRSVIVVRHPVTRITSAYFNKFCIYRGRPLHSRADLEPFAQDLHDIYCARTGADAQDNSMSFEAFLDTIAHLHASRPRPENLINGHWETQVPAFYKEVGIHYDYVVHVERLDVELSRVARKLGLRHTPRVLNRTRLPETPVEGYLGKLSARQLSGMKFNYENFISPETLATIRGIYDIDFKTLGYPLDPRDGFHGTGWAGVLNRTFPALGRLTGR</sequence>
<dbReference type="OrthoDB" id="7736814at2"/>
<evidence type="ECO:0000256" key="4">
    <source>
        <dbReference type="ARBA" id="ARBA00022989"/>
    </source>
</evidence>
<accession>A0A0A0HTL8</accession>
<reference evidence="8 9" key="1">
    <citation type="submission" date="2013-01" db="EMBL/GenBank/DDBJ databases">
        <authorList>
            <person name="Fiebig A."/>
            <person name="Goeker M."/>
            <person name="Klenk H.-P.P."/>
        </authorList>
    </citation>
    <scope>NUCLEOTIDE SEQUENCE [LARGE SCALE GENOMIC DNA]</scope>
    <source>
        <strain evidence="8 9">DSM 17069</strain>
    </source>
</reference>
<evidence type="ECO:0000256" key="6">
    <source>
        <dbReference type="ARBA" id="ARBA00023136"/>
    </source>
</evidence>
<dbReference type="InterPro" id="IPR027417">
    <property type="entry name" value="P-loop_NTPase"/>
</dbReference>
<protein>
    <submittedName>
        <fullName evidence="8">Sulfotransferase family</fullName>
    </submittedName>
</protein>
<dbReference type="PATRIC" id="fig|1288298.3.peg.906"/>
<dbReference type="GO" id="GO:0008146">
    <property type="term" value="F:sulfotransferase activity"/>
    <property type="evidence" value="ECO:0007669"/>
    <property type="project" value="InterPro"/>
</dbReference>
<dbReference type="PANTHER" id="PTHR12137">
    <property type="entry name" value="CARBOHYDRATE SULFOTRANSFERASE"/>
    <property type="match status" value="1"/>
</dbReference>
<dbReference type="GO" id="GO:0016051">
    <property type="term" value="P:carbohydrate biosynthetic process"/>
    <property type="evidence" value="ECO:0007669"/>
    <property type="project" value="InterPro"/>
</dbReference>
<dbReference type="eggNOG" id="ENOG503386K">
    <property type="taxonomic scope" value="Bacteria"/>
</dbReference>
<dbReference type="InterPro" id="IPR005331">
    <property type="entry name" value="Sulfotransferase"/>
</dbReference>
<dbReference type="GO" id="GO:0016020">
    <property type="term" value="C:membrane"/>
    <property type="evidence" value="ECO:0007669"/>
    <property type="project" value="InterPro"/>
</dbReference>
<evidence type="ECO:0000256" key="7">
    <source>
        <dbReference type="ARBA" id="ARBA00023180"/>
    </source>
</evidence>